<organism evidence="1 2">
    <name type="scientific">Aspergillus melleus</name>
    <dbReference type="NCBI Taxonomy" id="138277"/>
    <lineage>
        <taxon>Eukaryota</taxon>
        <taxon>Fungi</taxon>
        <taxon>Dikarya</taxon>
        <taxon>Ascomycota</taxon>
        <taxon>Pezizomycotina</taxon>
        <taxon>Eurotiomycetes</taxon>
        <taxon>Eurotiomycetidae</taxon>
        <taxon>Eurotiales</taxon>
        <taxon>Aspergillaceae</taxon>
        <taxon>Aspergillus</taxon>
        <taxon>Aspergillus subgen. Circumdati</taxon>
    </lineage>
</organism>
<reference evidence="1 2" key="1">
    <citation type="journal article" date="2023" name="ACS Omega">
        <title>Identification of the Neoaspergillic Acid Biosynthesis Gene Cluster by Establishing an In Vitro CRISPR-Ribonucleoprotein Genetic System in Aspergillus melleus.</title>
        <authorList>
            <person name="Yuan B."/>
            <person name="Grau M.F."/>
            <person name="Murata R.M."/>
            <person name="Torok T."/>
            <person name="Venkateswaran K."/>
            <person name="Stajich J.E."/>
            <person name="Wang C.C.C."/>
        </authorList>
    </citation>
    <scope>NUCLEOTIDE SEQUENCE [LARGE SCALE GENOMIC DNA]</scope>
    <source>
        <strain evidence="1 2">IMV 1140</strain>
    </source>
</reference>
<name>A0ACC3AN09_9EURO</name>
<dbReference type="Proteomes" id="UP001177260">
    <property type="component" value="Unassembled WGS sequence"/>
</dbReference>
<sequence length="194" mass="18770">MKLQFVSLALAACLSTAAAQGLDSLPSCAKDCATDAIPDHCGMIDVGCICSDKSFLTSISCCVSKKCSEDDQKTVIQFANQICSGAGVKDLPKSASCANGASSATESSSDTSTGSPSSTTTGKSSDASTTGASKASGTSDAASSETESSSGTSTGTSTSTAQSAATSTGAAALVQGKDTNLVAAAGAALFALLA</sequence>
<evidence type="ECO:0000313" key="1">
    <source>
        <dbReference type="EMBL" id="KAK1138891.1"/>
    </source>
</evidence>
<proteinExistence type="predicted"/>
<protein>
    <submittedName>
        <fullName evidence="1">Uncharacterized protein</fullName>
    </submittedName>
</protein>
<keyword evidence="2" id="KW-1185">Reference proteome</keyword>
<accession>A0ACC3AN09</accession>
<comment type="caution">
    <text evidence="1">The sequence shown here is derived from an EMBL/GenBank/DDBJ whole genome shotgun (WGS) entry which is preliminary data.</text>
</comment>
<gene>
    <name evidence="1" type="ORF">N8T08_001680</name>
</gene>
<dbReference type="EMBL" id="JAOPJF010000124">
    <property type="protein sequence ID" value="KAK1138891.1"/>
    <property type="molecule type" value="Genomic_DNA"/>
</dbReference>
<evidence type="ECO:0000313" key="2">
    <source>
        <dbReference type="Proteomes" id="UP001177260"/>
    </source>
</evidence>